<keyword evidence="2" id="KW-1185">Reference proteome</keyword>
<organism evidence="1 2">
    <name type="scientific">Zalaria obscura</name>
    <dbReference type="NCBI Taxonomy" id="2024903"/>
    <lineage>
        <taxon>Eukaryota</taxon>
        <taxon>Fungi</taxon>
        <taxon>Dikarya</taxon>
        <taxon>Ascomycota</taxon>
        <taxon>Pezizomycotina</taxon>
        <taxon>Dothideomycetes</taxon>
        <taxon>Dothideomycetidae</taxon>
        <taxon>Dothideales</taxon>
        <taxon>Zalariaceae</taxon>
        <taxon>Zalaria</taxon>
    </lineage>
</organism>
<comment type="caution">
    <text evidence="1">The sequence shown here is derived from an EMBL/GenBank/DDBJ whole genome shotgun (WGS) entry which is preliminary data.</text>
</comment>
<dbReference type="Proteomes" id="UP001320706">
    <property type="component" value="Unassembled WGS sequence"/>
</dbReference>
<evidence type="ECO:0000313" key="1">
    <source>
        <dbReference type="EMBL" id="KAK8210305.1"/>
    </source>
</evidence>
<proteinExistence type="predicted"/>
<reference evidence="1" key="1">
    <citation type="submission" date="2024-02" db="EMBL/GenBank/DDBJ databases">
        <title>Metagenome Assembled Genome of Zalaria obscura JY119.</title>
        <authorList>
            <person name="Vighnesh L."/>
            <person name="Jagadeeshwari U."/>
            <person name="Venkata Ramana C."/>
            <person name="Sasikala C."/>
        </authorList>
    </citation>
    <scope>NUCLEOTIDE SEQUENCE</scope>
    <source>
        <strain evidence="1">JY119</strain>
    </source>
</reference>
<evidence type="ECO:0000313" key="2">
    <source>
        <dbReference type="Proteomes" id="UP001320706"/>
    </source>
</evidence>
<gene>
    <name evidence="1" type="ORF">M8818_003473</name>
</gene>
<accession>A0ACC3SEC4</accession>
<dbReference type="EMBL" id="JAMKPW020000015">
    <property type="protein sequence ID" value="KAK8210305.1"/>
    <property type="molecule type" value="Genomic_DNA"/>
</dbReference>
<name>A0ACC3SEC4_9PEZI</name>
<sequence>MELGTESQNGHAKQRRARSQLNSSCIYLPPPTKTKTTQNVKGRIRHLEKLVVDLMNGKVAAPDSTVTPPETYTGPSNTAADAQHPHRNGSQPQANPFTHTQLTPDDSPDSGDFMPRTATDVGLGAFGHLKISKNETSYVGESHWTAILDSIDGLKRNLADDPVAGNDDSPDDEEESTSAAGAESTAFLLGSPRRVTRNDLLQALPPKRLCDRLLSQWFNAPDPFKPIIHAPTFQEEYNQFWQDPQKTPVMWIGLFFAILSLATSYALRSETDPSSPVAQKAFADADRYHQMAASAAVLGNFANPKQYTLECLILYAGGLRSATAYLDVWLVCGFLIRLALRMGYHRDPSHFNLSPYQAEMRRRTWYVVYMADILLSFQLGLPSMLRTVQSDTQAPRNLYDSDFNVHTTVLPPARPIEDLTPASYGISKVRICTVFATAAEMSHATTPPSYGEIMDLDHRLNVAVAHIPPSLKIIALEEALADNSDVLMCRINLDLVCLKTRIVLHRRFMRAGATDPSKSYSRSVCLESAMKILRHHHAIWAASQPGGQLDSVRWYMGSISTHDFLLAAMIICLGLSQQSENADADTWSKDWQQQDDMIEALEKSQKIWEETSLMGEQDLRPALSQATSHQASTIDETTQAAKAMAIMLRKIKKKDVQGDDPSSMNSTNSSATLAATQPSFDSSRSMASNWVSPNMSLSGFYNDFTMGATPVNMNDFSVIDNMLDVPDDVNWQMWDQQIGSGHAQDPYANWTVSDPPAFTDPIDIDALMQLPAPDYSTHVPSSLHPTTNLAPPWP</sequence>
<protein>
    <submittedName>
        <fullName evidence="1">Uncharacterized protein</fullName>
    </submittedName>
</protein>